<evidence type="ECO:0000256" key="1">
    <source>
        <dbReference type="SAM" id="MobiDB-lite"/>
    </source>
</evidence>
<organism evidence="2 3">
    <name type="scientific">Fusarium oxysporum f. sp. cepae</name>
    <dbReference type="NCBI Taxonomy" id="396571"/>
    <lineage>
        <taxon>Eukaryota</taxon>
        <taxon>Fungi</taxon>
        <taxon>Dikarya</taxon>
        <taxon>Ascomycota</taxon>
        <taxon>Pezizomycotina</taxon>
        <taxon>Sordariomycetes</taxon>
        <taxon>Hypocreomycetidae</taxon>
        <taxon>Hypocreales</taxon>
        <taxon>Nectriaceae</taxon>
        <taxon>Fusarium</taxon>
        <taxon>Fusarium oxysporum species complex</taxon>
    </lineage>
</organism>
<accession>A0A3L6NGH2</accession>
<dbReference type="Proteomes" id="UP000270866">
    <property type="component" value="Chromosome 8"/>
</dbReference>
<protein>
    <submittedName>
        <fullName evidence="2">Uncharacterized protein</fullName>
    </submittedName>
</protein>
<dbReference type="EMBL" id="MRCU01000006">
    <property type="protein sequence ID" value="RKK16284.1"/>
    <property type="molecule type" value="Genomic_DNA"/>
</dbReference>
<feature type="region of interest" description="Disordered" evidence="1">
    <location>
        <begin position="1"/>
        <end position="42"/>
    </location>
</feature>
<proteinExistence type="predicted"/>
<evidence type="ECO:0000313" key="2">
    <source>
        <dbReference type="EMBL" id="RKK16284.1"/>
    </source>
</evidence>
<evidence type="ECO:0000313" key="3">
    <source>
        <dbReference type="Proteomes" id="UP000270866"/>
    </source>
</evidence>
<dbReference type="AlphaFoldDB" id="A0A3L6NGH2"/>
<gene>
    <name evidence="2" type="ORF">BFJ65_g9853</name>
</gene>
<comment type="caution">
    <text evidence="2">The sequence shown here is derived from an EMBL/GenBank/DDBJ whole genome shotgun (WGS) entry which is preliminary data.</text>
</comment>
<reference evidence="2 3" key="1">
    <citation type="journal article" date="2018" name="Sci. Rep.">
        <title>Characterisation of pathogen-specific regions and novel effector candidates in Fusarium oxysporum f. sp. cepae.</title>
        <authorList>
            <person name="Armitage A.D."/>
            <person name="Taylor A."/>
            <person name="Sobczyk M.K."/>
            <person name="Baxter L."/>
            <person name="Greenfield B.P."/>
            <person name="Bates H.J."/>
            <person name="Wilson F."/>
            <person name="Jackson A.C."/>
            <person name="Ott S."/>
            <person name="Harrison R.J."/>
            <person name="Clarkson J.P."/>
        </authorList>
    </citation>
    <scope>NUCLEOTIDE SEQUENCE [LARGE SCALE GENOMIC DNA]</scope>
    <source>
        <strain evidence="2 3">FoC_Fus2</strain>
    </source>
</reference>
<sequence>MDKTTAAARPEADQKQDPGRADVVLPDDNTCGPVVGSQGEWL</sequence>
<name>A0A3L6NGH2_FUSOX</name>
<feature type="compositionally biased region" description="Basic and acidic residues" evidence="1">
    <location>
        <begin position="10"/>
        <end position="20"/>
    </location>
</feature>